<dbReference type="EMBL" id="GBHO01030173">
    <property type="protein sequence ID" value="JAG13431.1"/>
    <property type="molecule type" value="Transcribed_RNA"/>
</dbReference>
<accession>A0A0A9X181</accession>
<protein>
    <submittedName>
        <fullName evidence="1">RNA-directed DNA polymerase from mobile element jockey</fullName>
    </submittedName>
</protein>
<name>A0A0A9X181_LYGHE</name>
<dbReference type="PANTHER" id="PTHR19446">
    <property type="entry name" value="REVERSE TRANSCRIPTASES"/>
    <property type="match status" value="1"/>
</dbReference>
<evidence type="ECO:0000313" key="1">
    <source>
        <dbReference type="EMBL" id="JAG13431.1"/>
    </source>
</evidence>
<proteinExistence type="predicted"/>
<reference evidence="1" key="1">
    <citation type="journal article" date="2014" name="PLoS ONE">
        <title>Transcriptome-Based Identification of ABC Transporters in the Western Tarnished Plant Bug Lygus hesperus.</title>
        <authorList>
            <person name="Hull J.J."/>
            <person name="Chaney K."/>
            <person name="Geib S.M."/>
            <person name="Fabrick J.A."/>
            <person name="Brent C.S."/>
            <person name="Walsh D."/>
            <person name="Lavine L.C."/>
        </authorList>
    </citation>
    <scope>NUCLEOTIDE SEQUENCE</scope>
</reference>
<feature type="non-terminal residue" evidence="1">
    <location>
        <position position="211"/>
    </location>
</feature>
<feature type="non-terminal residue" evidence="1">
    <location>
        <position position="1"/>
    </location>
</feature>
<gene>
    <name evidence="1" type="primary">pol_147</name>
    <name evidence="1" type="ORF">CM83_99899</name>
</gene>
<dbReference type="GO" id="GO:0003964">
    <property type="term" value="F:RNA-directed DNA polymerase activity"/>
    <property type="evidence" value="ECO:0007669"/>
    <property type="project" value="UniProtKB-KW"/>
</dbReference>
<dbReference type="AlphaFoldDB" id="A0A0A9X181"/>
<keyword evidence="1" id="KW-0548">Nucleotidyltransferase</keyword>
<reference evidence="1" key="2">
    <citation type="submission" date="2014-07" db="EMBL/GenBank/DDBJ databases">
        <authorList>
            <person name="Hull J."/>
        </authorList>
    </citation>
    <scope>NUCLEOTIDE SEQUENCE</scope>
</reference>
<sequence length="211" mass="24688">AARTSGLLRVRKLNSDPKRYHQPWFSPECGTKKYLARRSYRKMRRKGYPAHLLSDYLVLKADYHRFRRSRRLEYEKQTREGFSDCRNSGEFWSAVRRIKRRSPASNPIPQAEWRSFYQSVYGNPTPQSNIHIEPARYVECLDKDILESELEQVLTKAKAGKAPGLDAIPNEVYKALPSNWKSNLAEIFNLIFSGGEVPREWGKVKLHLLYK</sequence>
<keyword evidence="1" id="KW-0695">RNA-directed DNA polymerase</keyword>
<organism evidence="1">
    <name type="scientific">Lygus hesperus</name>
    <name type="common">Western plant bug</name>
    <dbReference type="NCBI Taxonomy" id="30085"/>
    <lineage>
        <taxon>Eukaryota</taxon>
        <taxon>Metazoa</taxon>
        <taxon>Ecdysozoa</taxon>
        <taxon>Arthropoda</taxon>
        <taxon>Hexapoda</taxon>
        <taxon>Insecta</taxon>
        <taxon>Pterygota</taxon>
        <taxon>Neoptera</taxon>
        <taxon>Paraneoptera</taxon>
        <taxon>Hemiptera</taxon>
        <taxon>Heteroptera</taxon>
        <taxon>Panheteroptera</taxon>
        <taxon>Cimicomorpha</taxon>
        <taxon>Miridae</taxon>
        <taxon>Mirini</taxon>
        <taxon>Lygus</taxon>
    </lineage>
</organism>
<keyword evidence="1" id="KW-0808">Transferase</keyword>